<protein>
    <recommendedName>
        <fullName evidence="3">F-box domain-containing protein</fullName>
    </recommendedName>
</protein>
<dbReference type="PANTHER" id="PTHR16271:SF11">
    <property type="entry name" value="F-BOX ONLY PROTEIN 34"/>
    <property type="match status" value="1"/>
</dbReference>
<dbReference type="SUPFAM" id="SSF81383">
    <property type="entry name" value="F-box domain"/>
    <property type="match status" value="1"/>
</dbReference>
<dbReference type="GeneTree" id="ENSGT00530000064222"/>
<dbReference type="Proteomes" id="UP000261380">
    <property type="component" value="Unplaced"/>
</dbReference>
<dbReference type="InterPro" id="IPR039594">
    <property type="entry name" value="FBXO34/46"/>
</dbReference>
<reference evidence="4" key="1">
    <citation type="submission" date="2025-08" db="UniProtKB">
        <authorList>
            <consortium name="Ensembl"/>
        </authorList>
    </citation>
    <scope>IDENTIFICATION</scope>
</reference>
<dbReference type="InterPro" id="IPR001810">
    <property type="entry name" value="F-box_dom"/>
</dbReference>
<organism evidence="4 5">
    <name type="scientific">Xiphophorus couchianus</name>
    <name type="common">Monterrey platyfish</name>
    <dbReference type="NCBI Taxonomy" id="32473"/>
    <lineage>
        <taxon>Eukaryota</taxon>
        <taxon>Metazoa</taxon>
        <taxon>Chordata</taxon>
        <taxon>Craniata</taxon>
        <taxon>Vertebrata</taxon>
        <taxon>Euteleostomi</taxon>
        <taxon>Actinopterygii</taxon>
        <taxon>Neopterygii</taxon>
        <taxon>Teleostei</taxon>
        <taxon>Neoteleostei</taxon>
        <taxon>Acanthomorphata</taxon>
        <taxon>Ovalentaria</taxon>
        <taxon>Atherinomorphae</taxon>
        <taxon>Cyprinodontiformes</taxon>
        <taxon>Poeciliidae</taxon>
        <taxon>Poeciliinae</taxon>
        <taxon>Xiphophorus</taxon>
    </lineage>
</organism>
<evidence type="ECO:0000256" key="2">
    <source>
        <dbReference type="SAM" id="MobiDB-lite"/>
    </source>
</evidence>
<sequence length="603" mass="67342">MKPKLCKNIYSLHVRSINVLYPEILKWHSFTFNSLKEILTAMHLRSYPKFLCSEVHLDAVRVQTSSQRSAYFGSQQETLMMKMSSNQSNISTSRIPLSFISTNTLCYSTGGPSLHLKAPRSTTGQQLSCRTDSRCSTPLGPCRSTTEDADVAPNVWTVIKPGHVREKIAIFASEATRTDGADGENRSAKRRRRCLSNQNHQLDQRSHILTEPEPRCSEGPGGQCGEAPEPAQGPTPAEEEQKISVVEMVAFLEQRASELQPNLKPLLSLQRSSTTITLSRNPRPEIKEGDEPDIIRVSEMVAKLESKCLRSSETSLSRSNSLKRTVGRVLLAAGQKSYSSCWTQPQPQPSSGPPETLTADRVEPPVHVEVSGETAGLQSSEQEPLPGLLFLSADETGPTLCTPHYRTTFYLEPALPPVSAPQRSEKNKAHKTMGCPPCSAAVPLGRSASVSQDFLRVRQRLQQLLAPQSYLLLLPHHLLVNLLLLLPTQSLAALKCTCSYLKFVIENYSVRPADSLWVSDPRYRDDPCKQCKKRYRPGDVSLCRWHHKPYCQALPYGPGYWMCCHSAQRDALGCNVGLHDNRWVPAFHSINVPIYRRNYHYES</sequence>
<feature type="domain" description="F-box" evidence="3">
    <location>
        <begin position="468"/>
        <end position="520"/>
    </location>
</feature>
<dbReference type="Ensembl" id="ENSXCOT00000007096.1">
    <property type="protein sequence ID" value="ENSXCOP00000007008.1"/>
    <property type="gene ID" value="ENSXCOG00000005413.1"/>
</dbReference>
<dbReference type="AlphaFoldDB" id="A0A3B5L3V8"/>
<evidence type="ECO:0000313" key="5">
    <source>
        <dbReference type="Proteomes" id="UP000261380"/>
    </source>
</evidence>
<keyword evidence="5" id="KW-1185">Reference proteome</keyword>
<accession>A0A3B5L3V8</accession>
<feature type="compositionally biased region" description="Basic and acidic residues" evidence="2">
    <location>
        <begin position="202"/>
        <end position="216"/>
    </location>
</feature>
<reference evidence="4" key="2">
    <citation type="submission" date="2025-09" db="UniProtKB">
        <authorList>
            <consortium name="Ensembl"/>
        </authorList>
    </citation>
    <scope>IDENTIFICATION</scope>
</reference>
<dbReference type="InterPro" id="IPR036047">
    <property type="entry name" value="F-box-like_dom_sf"/>
</dbReference>
<name>A0A3B5L3V8_9TELE</name>
<feature type="compositionally biased region" description="Basic and acidic residues" evidence="2">
    <location>
        <begin position="178"/>
        <end position="187"/>
    </location>
</feature>
<proteinExistence type="predicted"/>
<evidence type="ECO:0000256" key="1">
    <source>
        <dbReference type="ARBA" id="ARBA00022786"/>
    </source>
</evidence>
<evidence type="ECO:0000259" key="3">
    <source>
        <dbReference type="PROSITE" id="PS50181"/>
    </source>
</evidence>
<evidence type="ECO:0000313" key="4">
    <source>
        <dbReference type="Ensembl" id="ENSXCOP00000007008.1"/>
    </source>
</evidence>
<keyword evidence="1" id="KW-0833">Ubl conjugation pathway</keyword>
<dbReference type="PANTHER" id="PTHR16271">
    <property type="entry name" value="F-BOX ONLY PROTEIN 34/46 FAMILY MEMBER"/>
    <property type="match status" value="1"/>
</dbReference>
<feature type="region of interest" description="Disordered" evidence="2">
    <location>
        <begin position="339"/>
        <end position="359"/>
    </location>
</feature>
<feature type="region of interest" description="Disordered" evidence="2">
    <location>
        <begin position="178"/>
        <end position="240"/>
    </location>
</feature>
<dbReference type="STRING" id="32473.ENSXCOP00000007008"/>
<dbReference type="PROSITE" id="PS50181">
    <property type="entry name" value="FBOX"/>
    <property type="match status" value="1"/>
</dbReference>